<reference evidence="2" key="1">
    <citation type="submission" date="2022-07" db="EMBL/GenBank/DDBJ databases">
        <title>Genome analysis of Parmales, a sister group of diatoms, reveals the evolutionary specialization of diatoms from phago-mixotrophs to photoautotrophs.</title>
        <authorList>
            <person name="Ban H."/>
            <person name="Sato S."/>
            <person name="Yoshikawa S."/>
            <person name="Kazumasa Y."/>
            <person name="Nakamura Y."/>
            <person name="Ichinomiya M."/>
            <person name="Saitoh K."/>
            <person name="Sato N."/>
            <person name="Blanc-Mathieu R."/>
            <person name="Endo H."/>
            <person name="Kuwata A."/>
            <person name="Ogata H."/>
        </authorList>
    </citation>
    <scope>NUCLEOTIDE SEQUENCE</scope>
</reference>
<feature type="region of interest" description="Disordered" evidence="1">
    <location>
        <begin position="157"/>
        <end position="181"/>
    </location>
</feature>
<dbReference type="AlphaFoldDB" id="A0A9W7DTN4"/>
<gene>
    <name evidence="2" type="ORF">TrRE_jg7285</name>
</gene>
<dbReference type="OrthoDB" id="184787at2759"/>
<accession>A0A9W7DTN4</accession>
<proteinExistence type="predicted"/>
<feature type="compositionally biased region" description="Basic and acidic residues" evidence="1">
    <location>
        <begin position="162"/>
        <end position="173"/>
    </location>
</feature>
<feature type="compositionally biased region" description="Polar residues" evidence="1">
    <location>
        <begin position="262"/>
        <end position="279"/>
    </location>
</feature>
<dbReference type="Proteomes" id="UP001165082">
    <property type="component" value="Unassembled WGS sequence"/>
</dbReference>
<feature type="compositionally biased region" description="Basic residues" evidence="1">
    <location>
        <begin position="78"/>
        <end position="87"/>
    </location>
</feature>
<organism evidence="2 3">
    <name type="scientific">Triparma retinervis</name>
    <dbReference type="NCBI Taxonomy" id="2557542"/>
    <lineage>
        <taxon>Eukaryota</taxon>
        <taxon>Sar</taxon>
        <taxon>Stramenopiles</taxon>
        <taxon>Ochrophyta</taxon>
        <taxon>Bolidophyceae</taxon>
        <taxon>Parmales</taxon>
        <taxon>Triparmaceae</taxon>
        <taxon>Triparma</taxon>
    </lineage>
</organism>
<feature type="region of interest" description="Disordered" evidence="1">
    <location>
        <begin position="262"/>
        <end position="307"/>
    </location>
</feature>
<comment type="caution">
    <text evidence="2">The sequence shown here is derived from an EMBL/GenBank/DDBJ whole genome shotgun (WGS) entry which is preliminary data.</text>
</comment>
<protein>
    <submittedName>
        <fullName evidence="2">Uncharacterized protein</fullName>
    </submittedName>
</protein>
<dbReference type="EMBL" id="BRXZ01001942">
    <property type="protein sequence ID" value="GMH50338.1"/>
    <property type="molecule type" value="Genomic_DNA"/>
</dbReference>
<feature type="region of interest" description="Disordered" evidence="1">
    <location>
        <begin position="78"/>
        <end position="133"/>
    </location>
</feature>
<evidence type="ECO:0000313" key="3">
    <source>
        <dbReference type="Proteomes" id="UP001165082"/>
    </source>
</evidence>
<keyword evidence="3" id="KW-1185">Reference proteome</keyword>
<feature type="non-terminal residue" evidence="2">
    <location>
        <position position="1"/>
    </location>
</feature>
<feature type="region of interest" description="Disordered" evidence="1">
    <location>
        <begin position="226"/>
        <end position="247"/>
    </location>
</feature>
<evidence type="ECO:0000313" key="2">
    <source>
        <dbReference type="EMBL" id="GMH50338.1"/>
    </source>
</evidence>
<evidence type="ECO:0000256" key="1">
    <source>
        <dbReference type="SAM" id="MobiDB-lite"/>
    </source>
</evidence>
<name>A0A9W7DTN4_9STRA</name>
<sequence length="472" mass="53522">ECFYYFVSTCVKFAMPKHESWEDLELELGRLFRGDEFSDMVNPKMNRSPSPEKGSPLHLSEIKFKEEDILQLRVPINKKKKMKKKLPGKGMVGMKKSGKKQGKNTPSTPKSPKDIRLSKAAEEKEKEEKARKKIQAERSVINAFAMNGGNLLGLAKSTASKKQQDAKGQKENSKGSSSATLSTHYQCLDKGASVDEHEERFELVSKRIEHNLKASEQLRTYMLSPRRNKLLKSPRASRPVRNMSQQRALNLSPAIATILPHNSKSQSQQNDYQDGSKNLLTVHGNDNPVQTQVGDEEDSMAASSHHDGFEDKIQDLKNTSSSNSSLSTTQNRRNKLAVIEFYVSKTRTAEPNGGAAENYSKYKFSATFIAVNCDETSDECAERARDRWPNINHHTWIDTKIIKLLKVRYVPNRMIVDVKSRKLLMWWDGEFGRVLHGPWASSVKNPSKGILWECAVRSKKQSSSKRRNPKRK</sequence>
<feature type="compositionally biased region" description="Basic and acidic residues" evidence="1">
    <location>
        <begin position="111"/>
        <end position="133"/>
    </location>
</feature>